<reference evidence="1" key="1">
    <citation type="submission" date="2023-06" db="EMBL/GenBank/DDBJ databases">
        <title>Genomic analysis of the entomopathogenic nematode Steinernema hermaphroditum.</title>
        <authorList>
            <person name="Schwarz E.M."/>
            <person name="Heppert J.K."/>
            <person name="Baniya A."/>
            <person name="Schwartz H.T."/>
            <person name="Tan C.-H."/>
            <person name="Antoshechkin I."/>
            <person name="Sternberg P.W."/>
            <person name="Goodrich-Blair H."/>
            <person name="Dillman A.R."/>
        </authorList>
    </citation>
    <scope>NUCLEOTIDE SEQUENCE</scope>
    <source>
        <strain evidence="1">PS9179</strain>
        <tissue evidence="1">Whole animal</tissue>
    </source>
</reference>
<name>A0AA39I580_9BILA</name>
<organism evidence="1 2">
    <name type="scientific">Steinernema hermaphroditum</name>
    <dbReference type="NCBI Taxonomy" id="289476"/>
    <lineage>
        <taxon>Eukaryota</taxon>
        <taxon>Metazoa</taxon>
        <taxon>Ecdysozoa</taxon>
        <taxon>Nematoda</taxon>
        <taxon>Chromadorea</taxon>
        <taxon>Rhabditida</taxon>
        <taxon>Tylenchina</taxon>
        <taxon>Panagrolaimomorpha</taxon>
        <taxon>Strongyloidoidea</taxon>
        <taxon>Steinernematidae</taxon>
        <taxon>Steinernema</taxon>
    </lineage>
</organism>
<accession>A0AA39I580</accession>
<evidence type="ECO:0000313" key="1">
    <source>
        <dbReference type="EMBL" id="KAK0418057.1"/>
    </source>
</evidence>
<sequence length="223" mass="23988">MQNDVTVPQCQWYIMRSFGIISGPFSSAEMLHLQYNNQLDGCLIRAVYDTEFSSLRDYCIAAGCTPFILGASALVEAINRKNGVPTATSVPSWGGMVSCQTAVPIQNPQIAANVMYAGQATSMMPYGCMTPSSMTFISGGEAETESSYGPCDVNHSKKPVTKETKECGTNTEFEYIEEPKEKKVTADADIQTFPIKVSSGSATRALSDLLGFTVVVVSPGCEK</sequence>
<protein>
    <submittedName>
        <fullName evidence="1">Uncharacterized protein</fullName>
    </submittedName>
</protein>
<evidence type="ECO:0000313" key="2">
    <source>
        <dbReference type="Proteomes" id="UP001175271"/>
    </source>
</evidence>
<comment type="caution">
    <text evidence="1">The sequence shown here is derived from an EMBL/GenBank/DDBJ whole genome shotgun (WGS) entry which is preliminary data.</text>
</comment>
<proteinExistence type="predicted"/>
<gene>
    <name evidence="1" type="ORF">QR680_013351</name>
</gene>
<dbReference type="Proteomes" id="UP001175271">
    <property type="component" value="Unassembled WGS sequence"/>
</dbReference>
<dbReference type="AlphaFoldDB" id="A0AA39I580"/>
<dbReference type="EMBL" id="JAUCMV010000002">
    <property type="protein sequence ID" value="KAK0418057.1"/>
    <property type="molecule type" value="Genomic_DNA"/>
</dbReference>
<keyword evidence="2" id="KW-1185">Reference proteome</keyword>